<keyword evidence="4" id="KW-1185">Reference proteome</keyword>
<feature type="transmembrane region" description="Helical" evidence="2">
    <location>
        <begin position="111"/>
        <end position="131"/>
    </location>
</feature>
<feature type="transmembrane region" description="Helical" evidence="2">
    <location>
        <begin position="69"/>
        <end position="91"/>
    </location>
</feature>
<feature type="transmembrane region" description="Helical" evidence="2">
    <location>
        <begin position="166"/>
        <end position="188"/>
    </location>
</feature>
<organism evidence="3 4">
    <name type="scientific">Klebsormidium nitens</name>
    <name type="common">Green alga</name>
    <name type="synonym">Ulothrix nitens</name>
    <dbReference type="NCBI Taxonomy" id="105231"/>
    <lineage>
        <taxon>Eukaryota</taxon>
        <taxon>Viridiplantae</taxon>
        <taxon>Streptophyta</taxon>
        <taxon>Klebsormidiophyceae</taxon>
        <taxon>Klebsormidiales</taxon>
        <taxon>Klebsormidiaceae</taxon>
        <taxon>Klebsormidium</taxon>
    </lineage>
</organism>
<dbReference type="OMA" id="NRHFQTN"/>
<feature type="transmembrane region" description="Helical" evidence="2">
    <location>
        <begin position="143"/>
        <end position="160"/>
    </location>
</feature>
<evidence type="ECO:0000313" key="3">
    <source>
        <dbReference type="EMBL" id="GAQ89821.1"/>
    </source>
</evidence>
<name>A0A1Y1IL25_KLENI</name>
<dbReference type="OrthoDB" id="2016402at2759"/>
<gene>
    <name evidence="3" type="ORF">KFL_005660050</name>
</gene>
<keyword evidence="2" id="KW-1133">Transmembrane helix</keyword>
<feature type="transmembrane region" description="Helical" evidence="2">
    <location>
        <begin position="36"/>
        <end position="57"/>
    </location>
</feature>
<protein>
    <submittedName>
        <fullName evidence="3">Uncharacterized protein</fullName>
    </submittedName>
</protein>
<sequence length="487" mass="53986">MSSVEILQAPRPDVNSTSAEDGAATSWEESYKPLPVIFLVLFGIWAALLALWCVNTWTKRRYQLSNLQWALTSVPLLKTLVLGMSLVFWYSCLSLDTCSFWVAFGVFVSRIFFETSCFVAFLLLAHGYCITHEQLTLTERRKIAVLAGLLYLTLTGYKAALPQFSVLVAVIYLLLLFVIFHQTGVNLAHLRAQQQGILEDGLQGMYCAVHSKYRMFRRFQGAMAFTLVVEVLMHAGGEGMADEYWIRLLVREVLELGIFAFIGWTFRSRQQSPFFAVIPTVQEEEGPRKLPPIHSVEMDENEFRSADFRDWHIGVPASAAYGAPYGPAMIVIVQNPCELMMADQPIPSRHLSTPPPAPQASKAPDPMHQRRVPTGFGKAIEERLRATFRCGALNPSVSQRVGTSRQAFGSAFEKAEPKLVTGAAGNGKELGLSQDCSHCGKPVDRPLVEKKLVVGSKIGGFGEDVQTAAMGGLECPDKRRHAWGSHT</sequence>
<dbReference type="EMBL" id="DF237515">
    <property type="protein sequence ID" value="GAQ89821.1"/>
    <property type="molecule type" value="Genomic_DNA"/>
</dbReference>
<evidence type="ECO:0000256" key="2">
    <source>
        <dbReference type="SAM" id="Phobius"/>
    </source>
</evidence>
<evidence type="ECO:0000313" key="4">
    <source>
        <dbReference type="Proteomes" id="UP000054558"/>
    </source>
</evidence>
<feature type="transmembrane region" description="Helical" evidence="2">
    <location>
        <begin position="219"/>
        <end position="236"/>
    </location>
</feature>
<dbReference type="PANTHER" id="PTHR36329:SF1">
    <property type="entry name" value="TRANSMEMBRANE PROTEIN"/>
    <property type="match status" value="1"/>
</dbReference>
<keyword evidence="2" id="KW-0812">Transmembrane</keyword>
<dbReference type="PANTHER" id="PTHR36329">
    <property type="entry name" value="TRANSMEMBRANE PROTEIN"/>
    <property type="match status" value="1"/>
</dbReference>
<keyword evidence="2" id="KW-0472">Membrane</keyword>
<reference evidence="3 4" key="1">
    <citation type="journal article" date="2014" name="Nat. Commun.">
        <title>Klebsormidium flaccidum genome reveals primary factors for plant terrestrial adaptation.</title>
        <authorList>
            <person name="Hori K."/>
            <person name="Maruyama F."/>
            <person name="Fujisawa T."/>
            <person name="Togashi T."/>
            <person name="Yamamoto N."/>
            <person name="Seo M."/>
            <person name="Sato S."/>
            <person name="Yamada T."/>
            <person name="Mori H."/>
            <person name="Tajima N."/>
            <person name="Moriyama T."/>
            <person name="Ikeuchi M."/>
            <person name="Watanabe M."/>
            <person name="Wada H."/>
            <person name="Kobayashi K."/>
            <person name="Saito M."/>
            <person name="Masuda T."/>
            <person name="Sasaki-Sekimoto Y."/>
            <person name="Mashiguchi K."/>
            <person name="Awai K."/>
            <person name="Shimojima M."/>
            <person name="Masuda S."/>
            <person name="Iwai M."/>
            <person name="Nobusawa T."/>
            <person name="Narise T."/>
            <person name="Kondo S."/>
            <person name="Saito H."/>
            <person name="Sato R."/>
            <person name="Murakawa M."/>
            <person name="Ihara Y."/>
            <person name="Oshima-Yamada Y."/>
            <person name="Ohtaka K."/>
            <person name="Satoh M."/>
            <person name="Sonobe K."/>
            <person name="Ishii M."/>
            <person name="Ohtani R."/>
            <person name="Kanamori-Sato M."/>
            <person name="Honoki R."/>
            <person name="Miyazaki D."/>
            <person name="Mochizuki H."/>
            <person name="Umetsu J."/>
            <person name="Higashi K."/>
            <person name="Shibata D."/>
            <person name="Kamiya Y."/>
            <person name="Sato N."/>
            <person name="Nakamura Y."/>
            <person name="Tabata S."/>
            <person name="Ida S."/>
            <person name="Kurokawa K."/>
            <person name="Ohta H."/>
        </authorList>
    </citation>
    <scope>NUCLEOTIDE SEQUENCE [LARGE SCALE GENOMIC DNA]</scope>
    <source>
        <strain evidence="3 4">NIES-2285</strain>
    </source>
</reference>
<evidence type="ECO:0000256" key="1">
    <source>
        <dbReference type="SAM" id="MobiDB-lite"/>
    </source>
</evidence>
<dbReference type="Proteomes" id="UP000054558">
    <property type="component" value="Unassembled WGS sequence"/>
</dbReference>
<dbReference type="AlphaFoldDB" id="A0A1Y1IL25"/>
<feature type="region of interest" description="Disordered" evidence="1">
    <location>
        <begin position="347"/>
        <end position="371"/>
    </location>
</feature>
<accession>A0A1Y1IL25</accession>
<proteinExistence type="predicted"/>